<dbReference type="EMBL" id="FP929003">
    <property type="protein sequence ID" value="CBK40218.1"/>
    <property type="molecule type" value="Genomic_DNA"/>
</dbReference>
<feature type="region of interest" description="Disordered" evidence="6">
    <location>
        <begin position="251"/>
        <end position="275"/>
    </location>
</feature>
<dbReference type="eggNOG" id="COG0321">
    <property type="taxonomic scope" value="Bacteria"/>
</dbReference>
<dbReference type="InterPro" id="IPR020605">
    <property type="entry name" value="Octanoyltransferase_CS"/>
</dbReference>
<dbReference type="Proteomes" id="UP000001660">
    <property type="component" value="Chromosome"/>
</dbReference>
<keyword evidence="2 5" id="KW-0808">Transferase</keyword>
<dbReference type="CDD" id="cd16444">
    <property type="entry name" value="LipB"/>
    <property type="match status" value="1"/>
</dbReference>
<dbReference type="InterPro" id="IPR000544">
    <property type="entry name" value="Octanoyltransferase"/>
</dbReference>
<dbReference type="SUPFAM" id="SSF55681">
    <property type="entry name" value="Class II aaRS and biotin synthetases"/>
    <property type="match status" value="1"/>
</dbReference>
<feature type="region of interest" description="Disordered" evidence="6">
    <location>
        <begin position="1"/>
        <end position="21"/>
    </location>
</feature>
<dbReference type="Gene3D" id="3.30.930.10">
    <property type="entry name" value="Bira Bifunctional Protein, Domain 2"/>
    <property type="match status" value="1"/>
</dbReference>
<comment type="pathway">
    <text evidence="1 5">Protein modification; protein lipoylation via endogenous pathway; protein N(6)-(lipoyl)lysine from octanoyl-[acyl-carrier-protein]: step 1/2.</text>
</comment>
<accession>D8PAF9</accession>
<comment type="miscellaneous">
    <text evidence="5">In the reaction, the free carboxyl group of octanoic acid is attached via an amide linkage to the epsilon-amino group of a specific lysine residue of lipoyl domains of lipoate-dependent enzymes.</text>
</comment>
<dbReference type="OrthoDB" id="9787061at2"/>
<evidence type="ECO:0000256" key="4">
    <source>
        <dbReference type="ARBA" id="ARBA00024732"/>
    </source>
</evidence>
<evidence type="ECO:0000256" key="2">
    <source>
        <dbReference type="ARBA" id="ARBA00022679"/>
    </source>
</evidence>
<name>D8PAF9_9BACT</name>
<comment type="function">
    <text evidence="4 5">Catalyzes the transfer of endogenously produced octanoic acid from octanoyl-acyl-carrier-protein onto the lipoyl domains of lipoate-dependent enzymes. Lipoyl-ACP can also act as a substrate although octanoyl-ACP is likely to be the physiological substrate.</text>
</comment>
<dbReference type="PROSITE" id="PS51733">
    <property type="entry name" value="BPL_LPL_CATALYTIC"/>
    <property type="match status" value="1"/>
</dbReference>
<dbReference type="GO" id="GO:0009249">
    <property type="term" value="P:protein lipoylation"/>
    <property type="evidence" value="ECO:0007669"/>
    <property type="project" value="InterPro"/>
</dbReference>
<evidence type="ECO:0000313" key="9">
    <source>
        <dbReference type="Proteomes" id="UP000001660"/>
    </source>
</evidence>
<dbReference type="GO" id="GO:0033819">
    <property type="term" value="F:lipoyl(octanoyl) transferase activity"/>
    <property type="evidence" value="ECO:0007669"/>
    <property type="project" value="UniProtKB-EC"/>
</dbReference>
<dbReference type="UniPathway" id="UPA00538">
    <property type="reaction ID" value="UER00592"/>
</dbReference>
<feature type="binding site" evidence="5">
    <location>
        <begin position="170"/>
        <end position="172"/>
    </location>
    <ligand>
        <name>substrate</name>
    </ligand>
</feature>
<sequence>MTLDQPFQIETAHPISNVPAPAQPPRAGILIRCEPLPYGRAWNLQRACRTERAADRCEDLLLLLEHPPVFTVGRTTQDQHWPGESRLLQESGIPVIRTERGGSITYHGPGQLIGYPVLRLYDFCAGPKAYVHRLEDVIISTLAEWGIAGHRRERLPGVWVGGDVPSKIASIGVRISQGVTTHGFALNVCLDLAPFSYIVPCGIADCRVTSMAALLGEAPEMSAVQERLAHNFAQRFHLEWTERIGPDRFMALTEPSPATTHEPLPPHATHQQGVT</sequence>
<dbReference type="PANTHER" id="PTHR10993">
    <property type="entry name" value="OCTANOYLTRANSFERASE"/>
    <property type="match status" value="1"/>
</dbReference>
<feature type="binding site" evidence="5">
    <location>
        <begin position="183"/>
        <end position="185"/>
    </location>
    <ligand>
        <name>substrate</name>
    </ligand>
</feature>
<dbReference type="InterPro" id="IPR045864">
    <property type="entry name" value="aa-tRNA-synth_II/BPL/LPL"/>
</dbReference>
<dbReference type="NCBIfam" id="NF010925">
    <property type="entry name" value="PRK14345.1"/>
    <property type="match status" value="1"/>
</dbReference>
<dbReference type="HAMAP" id="MF_00013">
    <property type="entry name" value="LipB"/>
    <property type="match status" value="1"/>
</dbReference>
<protein>
    <recommendedName>
        <fullName evidence="5">Octanoyltransferase</fullName>
        <ecNumber evidence="5">2.3.1.181</ecNumber>
    </recommendedName>
    <alternativeName>
        <fullName evidence="5">Lipoate-protein ligase B</fullName>
    </alternativeName>
    <alternativeName>
        <fullName evidence="5">Lipoyl/octanoyl transferase</fullName>
    </alternativeName>
    <alternativeName>
        <fullName evidence="5">Octanoyl-[acyl-carrier-protein]-protein N-octanoyltransferase</fullName>
    </alternativeName>
</protein>
<dbReference type="KEGG" id="nde:NIDE0441"/>
<dbReference type="NCBIfam" id="TIGR00214">
    <property type="entry name" value="lipB"/>
    <property type="match status" value="1"/>
</dbReference>
<dbReference type="Pfam" id="PF21948">
    <property type="entry name" value="LplA-B_cat"/>
    <property type="match status" value="1"/>
</dbReference>
<comment type="catalytic activity">
    <reaction evidence="5">
        <text>octanoyl-[ACP] + L-lysyl-[protein] = N(6)-octanoyl-L-lysyl-[protein] + holo-[ACP] + H(+)</text>
        <dbReference type="Rhea" id="RHEA:17665"/>
        <dbReference type="Rhea" id="RHEA-COMP:9636"/>
        <dbReference type="Rhea" id="RHEA-COMP:9685"/>
        <dbReference type="Rhea" id="RHEA-COMP:9752"/>
        <dbReference type="Rhea" id="RHEA-COMP:9928"/>
        <dbReference type="ChEBI" id="CHEBI:15378"/>
        <dbReference type="ChEBI" id="CHEBI:29969"/>
        <dbReference type="ChEBI" id="CHEBI:64479"/>
        <dbReference type="ChEBI" id="CHEBI:78463"/>
        <dbReference type="ChEBI" id="CHEBI:78809"/>
        <dbReference type="EC" id="2.3.1.181"/>
    </reaction>
</comment>
<keyword evidence="3 5" id="KW-0012">Acyltransferase</keyword>
<dbReference type="InterPro" id="IPR004143">
    <property type="entry name" value="BPL_LPL_catalytic"/>
</dbReference>
<feature type="site" description="Lowers pKa of active site Cys" evidence="5">
    <location>
        <position position="167"/>
    </location>
</feature>
<evidence type="ECO:0000313" key="8">
    <source>
        <dbReference type="EMBL" id="CBK40218.1"/>
    </source>
</evidence>
<feature type="active site" description="Acyl-thioester intermediate" evidence="5">
    <location>
        <position position="201"/>
    </location>
</feature>
<comment type="similarity">
    <text evidence="5">Belongs to the LipB family.</text>
</comment>
<dbReference type="GO" id="GO:0005737">
    <property type="term" value="C:cytoplasm"/>
    <property type="evidence" value="ECO:0007669"/>
    <property type="project" value="UniProtKB-SubCell"/>
</dbReference>
<feature type="binding site" evidence="5">
    <location>
        <begin position="100"/>
        <end position="107"/>
    </location>
    <ligand>
        <name>substrate</name>
    </ligand>
</feature>
<proteinExistence type="inferred from homology"/>
<keyword evidence="5" id="KW-0963">Cytoplasm</keyword>
<dbReference type="PROSITE" id="PS01313">
    <property type="entry name" value="LIPB"/>
    <property type="match status" value="1"/>
</dbReference>
<dbReference type="AlphaFoldDB" id="D8PAF9"/>
<evidence type="ECO:0000256" key="1">
    <source>
        <dbReference type="ARBA" id="ARBA00004821"/>
    </source>
</evidence>
<dbReference type="STRING" id="330214.NIDE0441"/>
<dbReference type="PANTHER" id="PTHR10993:SF7">
    <property type="entry name" value="LIPOYLTRANSFERASE 2, MITOCHONDRIAL-RELATED"/>
    <property type="match status" value="1"/>
</dbReference>
<gene>
    <name evidence="5 8" type="primary">lipB</name>
    <name evidence="8" type="ORF">NIDE0441</name>
</gene>
<evidence type="ECO:0000259" key="7">
    <source>
        <dbReference type="PROSITE" id="PS51733"/>
    </source>
</evidence>
<reference evidence="8 9" key="1">
    <citation type="journal article" date="2010" name="Proc. Natl. Acad. Sci. U.S.A.">
        <title>A Nitrospira metagenome illuminates the physiology and evolution of globally important nitrite-oxidizing bacteria.</title>
        <authorList>
            <person name="Lucker S."/>
            <person name="Wagner M."/>
            <person name="Maixner F."/>
            <person name="Pelletier E."/>
            <person name="Koch H."/>
            <person name="Vacherie B."/>
            <person name="Rattei T."/>
            <person name="Sinninghe Damste J."/>
            <person name="Spieck E."/>
            <person name="Le Paslier D."/>
            <person name="Daims H."/>
        </authorList>
    </citation>
    <scope>NUCLEOTIDE SEQUENCE [LARGE SCALE GENOMIC DNA]</scope>
</reference>
<evidence type="ECO:0000256" key="5">
    <source>
        <dbReference type="HAMAP-Rule" id="MF_00013"/>
    </source>
</evidence>
<organism evidence="8 9">
    <name type="scientific">Nitrospira defluvii</name>
    <dbReference type="NCBI Taxonomy" id="330214"/>
    <lineage>
        <taxon>Bacteria</taxon>
        <taxon>Pseudomonadati</taxon>
        <taxon>Nitrospirota</taxon>
        <taxon>Nitrospiria</taxon>
        <taxon>Nitrospirales</taxon>
        <taxon>Nitrospiraceae</taxon>
        <taxon>Nitrospira</taxon>
    </lineage>
</organism>
<comment type="subcellular location">
    <subcellularLocation>
        <location evidence="5">Cytoplasm</location>
    </subcellularLocation>
</comment>
<dbReference type="HOGENOM" id="CLU_035168_1_2_0"/>
<evidence type="ECO:0000256" key="6">
    <source>
        <dbReference type="SAM" id="MobiDB-lite"/>
    </source>
</evidence>
<evidence type="ECO:0000256" key="3">
    <source>
        <dbReference type="ARBA" id="ARBA00023315"/>
    </source>
</evidence>
<feature type="domain" description="BPL/LPL catalytic" evidence="7">
    <location>
        <begin position="55"/>
        <end position="240"/>
    </location>
</feature>
<dbReference type="EC" id="2.3.1.181" evidence="5"/>
<keyword evidence="9" id="KW-1185">Reference proteome</keyword>